<dbReference type="PANTHER" id="PTHR43463">
    <property type="entry name" value="NICOTINATE-NUCLEOTIDE--DIMETHYLBENZIMIDAZOLE PHOSPHORIBOSYLTRANSFERASE"/>
    <property type="match status" value="1"/>
</dbReference>
<dbReference type="EC" id="2.4.2.21" evidence="4 11"/>
<evidence type="ECO:0000256" key="4">
    <source>
        <dbReference type="ARBA" id="ARBA00011991"/>
    </source>
</evidence>
<evidence type="ECO:0000256" key="1">
    <source>
        <dbReference type="ARBA" id="ARBA00002197"/>
    </source>
</evidence>
<dbReference type="GO" id="GO:0008939">
    <property type="term" value="F:nicotinate-nucleotide-dimethylbenzimidazole phosphoribosyltransferase activity"/>
    <property type="evidence" value="ECO:0007669"/>
    <property type="project" value="UniProtKB-UniRule"/>
</dbReference>
<dbReference type="InterPro" id="IPR023195">
    <property type="entry name" value="Nict_dMeBzImd_PRibTrfase_N"/>
</dbReference>
<dbReference type="InterPro" id="IPR017846">
    <property type="entry name" value="Nict_dMeBzImd_PRibTrfase_bact"/>
</dbReference>
<gene>
    <name evidence="11 13" type="primary">cobT</name>
    <name evidence="13" type="ORF">caldi_25900</name>
</gene>
<dbReference type="CDD" id="cd02439">
    <property type="entry name" value="DMB-PRT_CobT"/>
    <property type="match status" value="1"/>
</dbReference>
<dbReference type="HAMAP" id="MF_00230">
    <property type="entry name" value="CobT"/>
    <property type="match status" value="1"/>
</dbReference>
<proteinExistence type="inferred from homology"/>
<dbReference type="GO" id="GO:0009236">
    <property type="term" value="P:cobalamin biosynthetic process"/>
    <property type="evidence" value="ECO:0007669"/>
    <property type="project" value="UniProtKB-UniRule"/>
</dbReference>
<dbReference type="EMBL" id="AP025628">
    <property type="protein sequence ID" value="BDG61500.1"/>
    <property type="molecule type" value="Genomic_DNA"/>
</dbReference>
<evidence type="ECO:0000256" key="2">
    <source>
        <dbReference type="ARBA" id="ARBA00005049"/>
    </source>
</evidence>
<evidence type="ECO:0000313" key="14">
    <source>
        <dbReference type="Proteomes" id="UP001163687"/>
    </source>
</evidence>
<evidence type="ECO:0000256" key="9">
    <source>
        <dbReference type="ARBA" id="ARBA00030686"/>
    </source>
</evidence>
<evidence type="ECO:0000256" key="3">
    <source>
        <dbReference type="ARBA" id="ARBA00007110"/>
    </source>
</evidence>
<dbReference type="NCBIfam" id="TIGR03160">
    <property type="entry name" value="cobT_DBIPRT"/>
    <property type="match status" value="1"/>
</dbReference>
<dbReference type="NCBIfam" id="NF000996">
    <property type="entry name" value="PRK00105.1"/>
    <property type="match status" value="1"/>
</dbReference>
<dbReference type="AlphaFoldDB" id="A0AA35CLG3"/>
<comment type="function">
    <text evidence="1 11">Catalyzes the synthesis of alpha-ribazole-5'-phosphate from nicotinate mononucleotide (NAMN) and 5,6-dimethylbenzimidazole (DMB).</text>
</comment>
<dbReference type="Gene3D" id="1.10.1610.10">
    <property type="match status" value="1"/>
</dbReference>
<dbReference type="Gene3D" id="3.40.50.10210">
    <property type="match status" value="1"/>
</dbReference>
<comment type="catalytic activity">
    <reaction evidence="10 11">
        <text>5,6-dimethylbenzimidazole + nicotinate beta-D-ribonucleotide = alpha-ribazole 5'-phosphate + nicotinate + H(+)</text>
        <dbReference type="Rhea" id="RHEA:11196"/>
        <dbReference type="ChEBI" id="CHEBI:15378"/>
        <dbReference type="ChEBI" id="CHEBI:15890"/>
        <dbReference type="ChEBI" id="CHEBI:32544"/>
        <dbReference type="ChEBI" id="CHEBI:57502"/>
        <dbReference type="ChEBI" id="CHEBI:57918"/>
        <dbReference type="EC" id="2.4.2.21"/>
    </reaction>
</comment>
<dbReference type="KEGG" id="cmic:caldi_25900"/>
<name>A0AA35CLG3_9FIRM</name>
<evidence type="ECO:0000256" key="7">
    <source>
        <dbReference type="ARBA" id="ARBA00022676"/>
    </source>
</evidence>
<keyword evidence="7 11" id="KW-0328">Glycosyltransferase</keyword>
<comment type="similarity">
    <text evidence="3 11">Belongs to the CobT family.</text>
</comment>
<feature type="active site" description="Proton acceptor" evidence="11">
    <location>
        <position position="299"/>
    </location>
</feature>
<evidence type="ECO:0000256" key="5">
    <source>
        <dbReference type="ARBA" id="ARBA00015486"/>
    </source>
</evidence>
<evidence type="ECO:0000256" key="11">
    <source>
        <dbReference type="HAMAP-Rule" id="MF_00230"/>
    </source>
</evidence>
<reference evidence="13" key="1">
    <citation type="submission" date="2022-03" db="EMBL/GenBank/DDBJ databases">
        <title>Complete genome sequence of Caldinitratiruptor microaerophilus.</title>
        <authorList>
            <person name="Mukaiyama R."/>
            <person name="Nishiyama T."/>
            <person name="Ueda K."/>
        </authorList>
    </citation>
    <scope>NUCLEOTIDE SEQUENCE</scope>
    <source>
        <strain evidence="13">JCM 16183</strain>
    </source>
</reference>
<organism evidence="13 14">
    <name type="scientific">Caldinitratiruptor microaerophilus</name>
    <dbReference type="NCBI Taxonomy" id="671077"/>
    <lineage>
        <taxon>Bacteria</taxon>
        <taxon>Bacillati</taxon>
        <taxon>Bacillota</taxon>
        <taxon>Clostridia</taxon>
        <taxon>Eubacteriales</taxon>
        <taxon>Symbiobacteriaceae</taxon>
        <taxon>Caldinitratiruptor</taxon>
    </lineage>
</organism>
<dbReference type="PANTHER" id="PTHR43463:SF1">
    <property type="entry name" value="NICOTINATE-NUCLEOTIDE--DIMETHYLBENZIMIDAZOLE PHOSPHORIBOSYLTRANSFERASE"/>
    <property type="match status" value="1"/>
</dbReference>
<evidence type="ECO:0000313" key="13">
    <source>
        <dbReference type="EMBL" id="BDG61500.1"/>
    </source>
</evidence>
<protein>
    <recommendedName>
        <fullName evidence="5 11">Nicotinate-nucleotide--dimethylbenzimidazole phosphoribosyltransferase</fullName>
        <shortName evidence="11">NN:DBI PRT</shortName>
        <ecNumber evidence="4 11">2.4.2.21</ecNumber>
    </recommendedName>
    <alternativeName>
        <fullName evidence="9 11">N(1)-alpha-phosphoribosyltransferase</fullName>
    </alternativeName>
</protein>
<evidence type="ECO:0000256" key="10">
    <source>
        <dbReference type="ARBA" id="ARBA00047340"/>
    </source>
</evidence>
<dbReference type="InterPro" id="IPR036087">
    <property type="entry name" value="Nict_dMeBzImd_PRibTrfase_sf"/>
</dbReference>
<keyword evidence="14" id="KW-1185">Reference proteome</keyword>
<dbReference type="FunFam" id="3.40.50.10210:FF:000001">
    <property type="entry name" value="Nicotinate-nucleotide--dimethylbenzimidazole phosphoribosyltransferase"/>
    <property type="match status" value="1"/>
</dbReference>
<dbReference type="Proteomes" id="UP001163687">
    <property type="component" value="Chromosome"/>
</dbReference>
<feature type="region of interest" description="Disordered" evidence="12">
    <location>
        <begin position="328"/>
        <end position="353"/>
    </location>
</feature>
<dbReference type="Pfam" id="PF02277">
    <property type="entry name" value="DBI_PRT"/>
    <property type="match status" value="1"/>
</dbReference>
<keyword evidence="8 11" id="KW-0808">Transferase</keyword>
<sequence length="353" mass="35985">MRRARDRLDRLTKPQGSLGVLEDLAERLAGITGSPLPRLGDRAVVVMAADHGVAAEGVSAYPQEVTAQMVRNFVQGGAAICVLARQAGARVTVVDMGVREPTAAHGVVERRIRAGTGNIARGPAMTREEAVAALETGIEIARMEIARGATLLATGDMGIGNTTAASAVTAAISGQPVAAVVGRGTGIPDGRLALKVRVVEEALRVNRPDPGDPVDVLAKVGGLEIGGLAGLILGAAAARVPVLVDGFIAGAAALLAARLAPAAVPYMLASHLSEEPGHAVQLRLLGLEPLLRLRMRLGEGTGAALAMHLVEAATRVLAEMATFESAGVSTRLEPPAGDRTAGEGASSTPRTPS</sequence>
<evidence type="ECO:0000256" key="12">
    <source>
        <dbReference type="SAM" id="MobiDB-lite"/>
    </source>
</evidence>
<accession>A0AA35CLG3</accession>
<evidence type="ECO:0000256" key="6">
    <source>
        <dbReference type="ARBA" id="ARBA00022573"/>
    </source>
</evidence>
<dbReference type="InterPro" id="IPR003200">
    <property type="entry name" value="Nict_dMeBzImd_PRibTrfase"/>
</dbReference>
<comment type="pathway">
    <text evidence="2 11">Nucleoside biosynthesis; alpha-ribazole biosynthesis; alpha-ribazole from 5,6-dimethylbenzimidazole: step 1/2.</text>
</comment>
<keyword evidence="6 11" id="KW-0169">Cobalamin biosynthesis</keyword>
<dbReference type="SUPFAM" id="SSF52733">
    <property type="entry name" value="Nicotinate mononucleotide:5,6-dimethylbenzimidazole phosphoribosyltransferase (CobT)"/>
    <property type="match status" value="1"/>
</dbReference>
<evidence type="ECO:0000256" key="8">
    <source>
        <dbReference type="ARBA" id="ARBA00022679"/>
    </source>
</evidence>